<dbReference type="eggNOG" id="COG2207">
    <property type="taxonomic scope" value="Bacteria"/>
</dbReference>
<name>D0LMH9_HALO1</name>
<dbReference type="EMBL" id="CP001804">
    <property type="protein sequence ID" value="ACY18666.1"/>
    <property type="molecule type" value="Genomic_DNA"/>
</dbReference>
<dbReference type="Gene3D" id="1.10.10.60">
    <property type="entry name" value="Homeodomain-like"/>
    <property type="match status" value="1"/>
</dbReference>
<evidence type="ECO:0000256" key="1">
    <source>
        <dbReference type="ARBA" id="ARBA00023015"/>
    </source>
</evidence>
<proteinExistence type="predicted"/>
<dbReference type="RefSeq" id="WP_012831258.1">
    <property type="nucleotide sequence ID" value="NC_013440.1"/>
</dbReference>
<dbReference type="Pfam" id="PF12833">
    <property type="entry name" value="HTH_18"/>
    <property type="match status" value="1"/>
</dbReference>
<evidence type="ECO:0000313" key="5">
    <source>
        <dbReference type="EMBL" id="ACY18666.1"/>
    </source>
</evidence>
<dbReference type="InterPro" id="IPR046532">
    <property type="entry name" value="DUF6597"/>
</dbReference>
<accession>D0LMH9</accession>
<reference evidence="5 6" key="1">
    <citation type="journal article" date="2010" name="Stand. Genomic Sci.">
        <title>Complete genome sequence of Haliangium ochraceum type strain (SMP-2).</title>
        <authorList>
            <consortium name="US DOE Joint Genome Institute (JGI-PGF)"/>
            <person name="Ivanova N."/>
            <person name="Daum C."/>
            <person name="Lang E."/>
            <person name="Abt B."/>
            <person name="Kopitz M."/>
            <person name="Saunders E."/>
            <person name="Lapidus A."/>
            <person name="Lucas S."/>
            <person name="Glavina Del Rio T."/>
            <person name="Nolan M."/>
            <person name="Tice H."/>
            <person name="Copeland A."/>
            <person name="Cheng J.F."/>
            <person name="Chen F."/>
            <person name="Bruce D."/>
            <person name="Goodwin L."/>
            <person name="Pitluck S."/>
            <person name="Mavromatis K."/>
            <person name="Pati A."/>
            <person name="Mikhailova N."/>
            <person name="Chen A."/>
            <person name="Palaniappan K."/>
            <person name="Land M."/>
            <person name="Hauser L."/>
            <person name="Chang Y.J."/>
            <person name="Jeffries C.D."/>
            <person name="Detter J.C."/>
            <person name="Brettin T."/>
            <person name="Rohde M."/>
            <person name="Goker M."/>
            <person name="Bristow J."/>
            <person name="Markowitz V."/>
            <person name="Eisen J.A."/>
            <person name="Hugenholtz P."/>
            <person name="Kyrpides N.C."/>
            <person name="Klenk H.P."/>
        </authorList>
    </citation>
    <scope>NUCLEOTIDE SEQUENCE [LARGE SCALE GENOMIC DNA]</scope>
    <source>
        <strain evidence="6">DSM 14365 / CIP 107738 / JCM 11303 / AJ 13395 / SMP-2</strain>
    </source>
</reference>
<dbReference type="KEGG" id="hoh:Hoch_6191"/>
<evidence type="ECO:0000313" key="6">
    <source>
        <dbReference type="Proteomes" id="UP000001880"/>
    </source>
</evidence>
<keyword evidence="3" id="KW-0804">Transcription</keyword>
<keyword evidence="2" id="KW-0238">DNA-binding</keyword>
<organism evidence="5 6">
    <name type="scientific">Haliangium ochraceum (strain DSM 14365 / JCM 11303 / SMP-2)</name>
    <dbReference type="NCBI Taxonomy" id="502025"/>
    <lineage>
        <taxon>Bacteria</taxon>
        <taxon>Pseudomonadati</taxon>
        <taxon>Myxococcota</taxon>
        <taxon>Polyangia</taxon>
        <taxon>Haliangiales</taxon>
        <taxon>Kofleriaceae</taxon>
        <taxon>Haliangium</taxon>
    </lineage>
</organism>
<dbReference type="SUPFAM" id="SSF46689">
    <property type="entry name" value="Homeodomain-like"/>
    <property type="match status" value="1"/>
</dbReference>
<gene>
    <name evidence="5" type="ordered locus">Hoch_6191</name>
</gene>
<evidence type="ECO:0000256" key="2">
    <source>
        <dbReference type="ARBA" id="ARBA00023125"/>
    </source>
</evidence>
<protein>
    <submittedName>
        <fullName evidence="5">Transcriptional regulator, AraC family</fullName>
    </submittedName>
</protein>
<dbReference type="Pfam" id="PF20240">
    <property type="entry name" value="DUF6597"/>
    <property type="match status" value="1"/>
</dbReference>
<dbReference type="AlphaFoldDB" id="D0LMH9"/>
<dbReference type="InterPro" id="IPR050204">
    <property type="entry name" value="AraC_XylS_family_regulators"/>
</dbReference>
<dbReference type="PANTHER" id="PTHR46796">
    <property type="entry name" value="HTH-TYPE TRANSCRIPTIONAL ACTIVATOR RHAS-RELATED"/>
    <property type="match status" value="1"/>
</dbReference>
<sequence>MATLLEAPLRHVADTPRGILRAHRGKSAFALSRPLPSLDLAPYVENYWISRWDLRGARPYVFENLPTPTVHLVFEDGGARIYGVVTGRFTRRLEGRGCVFGVKFRPGGFAPFARSSLAAFTDRVTSAAEVFPHDPALEASVLACWDEAESVALAEDYLRAAAPAAPDEMLALSVAIVDHVESCSELTRVDELAAHFGLGVRTLQRVLRQYVGVGPKWIIRRARQREAAERLARGEAVQIAALAASLGYFDEAHFVRDFRRLVGTTPGAYARTLRERGADREG</sequence>
<keyword evidence="6" id="KW-1185">Reference proteome</keyword>
<evidence type="ECO:0000256" key="3">
    <source>
        <dbReference type="ARBA" id="ARBA00023163"/>
    </source>
</evidence>
<dbReference type="STRING" id="502025.Hoch_6191"/>
<dbReference type="SMART" id="SM00342">
    <property type="entry name" value="HTH_ARAC"/>
    <property type="match status" value="1"/>
</dbReference>
<dbReference type="GO" id="GO:0003700">
    <property type="term" value="F:DNA-binding transcription factor activity"/>
    <property type="evidence" value="ECO:0007669"/>
    <property type="project" value="InterPro"/>
</dbReference>
<dbReference type="GO" id="GO:0043565">
    <property type="term" value="F:sequence-specific DNA binding"/>
    <property type="evidence" value="ECO:0007669"/>
    <property type="project" value="InterPro"/>
</dbReference>
<evidence type="ECO:0000259" key="4">
    <source>
        <dbReference type="PROSITE" id="PS01124"/>
    </source>
</evidence>
<dbReference type="PANTHER" id="PTHR46796:SF13">
    <property type="entry name" value="HTH-TYPE TRANSCRIPTIONAL ACTIVATOR RHAS"/>
    <property type="match status" value="1"/>
</dbReference>
<feature type="domain" description="HTH araC/xylS-type" evidence="4">
    <location>
        <begin position="170"/>
        <end position="272"/>
    </location>
</feature>
<dbReference type="InterPro" id="IPR018060">
    <property type="entry name" value="HTH_AraC"/>
</dbReference>
<dbReference type="HOGENOM" id="CLU_066193_5_0_7"/>
<keyword evidence="1" id="KW-0805">Transcription regulation</keyword>
<dbReference type="PROSITE" id="PS01124">
    <property type="entry name" value="HTH_ARAC_FAMILY_2"/>
    <property type="match status" value="1"/>
</dbReference>
<dbReference type="Proteomes" id="UP000001880">
    <property type="component" value="Chromosome"/>
</dbReference>
<dbReference type="InterPro" id="IPR009057">
    <property type="entry name" value="Homeodomain-like_sf"/>
</dbReference>